<sequence length="45" mass="4940">MFVSNTQPLLLRVQAIKAANLCGMTTAQLLQWSRTKQTPPSLPNA</sequence>
<protein>
    <submittedName>
        <fullName evidence="1">Uncharacterized protein</fullName>
    </submittedName>
</protein>
<dbReference type="Proteomes" id="UP000095472">
    <property type="component" value="Chromosome"/>
</dbReference>
<keyword evidence="2" id="KW-1185">Reference proteome</keyword>
<evidence type="ECO:0000313" key="1">
    <source>
        <dbReference type="EMBL" id="XPM64793.1"/>
    </source>
</evidence>
<dbReference type="EMBL" id="CP182909">
    <property type="protein sequence ID" value="XPM64793.1"/>
    <property type="molecule type" value="Genomic_DNA"/>
</dbReference>
<proteinExistence type="predicted"/>
<reference evidence="1 2" key="1">
    <citation type="journal article" date="2016" name="Genome Announc.">
        <title>Draft Genome Sequence of the Thermotolerant Cyanobacterium Desertifilum sp. IPPAS B-1220.</title>
        <authorList>
            <person name="Mironov K.S."/>
            <person name="Sinetova M.A."/>
            <person name="Bolatkhan K."/>
            <person name="Zayadan B.K."/>
            <person name="Ustinova V.V."/>
            <person name="Kupriyanova E.V."/>
            <person name="Skrypnik A.N."/>
            <person name="Gogoleva N.E."/>
            <person name="Gogolev Y.V."/>
            <person name="Los D.A."/>
        </authorList>
    </citation>
    <scope>NUCLEOTIDE SEQUENCE [LARGE SCALE GENOMIC DNA]</scope>
    <source>
        <strain evidence="1 2">IPPAS B-1220</strain>
    </source>
</reference>
<gene>
    <name evidence="1" type="ORF">BH720_002185</name>
</gene>
<name>A0ACD5GV29_9CYAN</name>
<evidence type="ECO:0000313" key="2">
    <source>
        <dbReference type="Proteomes" id="UP000095472"/>
    </source>
</evidence>
<accession>A0ACD5GV29</accession>
<organism evidence="1 2">
    <name type="scientific">Desertifilum tharense IPPAS B-1220</name>
    <dbReference type="NCBI Taxonomy" id="1781255"/>
    <lineage>
        <taxon>Bacteria</taxon>
        <taxon>Bacillati</taxon>
        <taxon>Cyanobacteriota</taxon>
        <taxon>Cyanophyceae</taxon>
        <taxon>Desertifilales</taxon>
        <taxon>Desertifilaceae</taxon>
        <taxon>Desertifilum</taxon>
    </lineage>
</organism>